<dbReference type="InterPro" id="IPR020846">
    <property type="entry name" value="MFS_dom"/>
</dbReference>
<protein>
    <recommendedName>
        <fullName evidence="8">Major facilitator superfamily (MFS) profile domain-containing protein</fullName>
    </recommendedName>
</protein>
<evidence type="ECO:0000256" key="4">
    <source>
        <dbReference type="ARBA" id="ARBA00022989"/>
    </source>
</evidence>
<feature type="domain" description="Major facilitator superfamily (MFS) profile" evidence="8">
    <location>
        <begin position="45"/>
        <end position="461"/>
    </location>
</feature>
<dbReference type="InterPro" id="IPR036259">
    <property type="entry name" value="MFS_trans_sf"/>
</dbReference>
<accession>A0A1Q5T2B1</accession>
<dbReference type="Gene3D" id="1.20.1250.20">
    <property type="entry name" value="MFS general substrate transporter like domains"/>
    <property type="match status" value="2"/>
</dbReference>
<keyword evidence="3 7" id="KW-0812">Transmembrane</keyword>
<dbReference type="OrthoDB" id="3639251at2759"/>
<feature type="transmembrane region" description="Helical" evidence="7">
    <location>
        <begin position="344"/>
        <end position="361"/>
    </location>
</feature>
<feature type="transmembrane region" description="Helical" evidence="7">
    <location>
        <begin position="138"/>
        <end position="160"/>
    </location>
</feature>
<evidence type="ECO:0000256" key="1">
    <source>
        <dbReference type="ARBA" id="ARBA00004141"/>
    </source>
</evidence>
<feature type="transmembrane region" description="Helical" evidence="7">
    <location>
        <begin position="279"/>
        <end position="304"/>
    </location>
</feature>
<evidence type="ECO:0000256" key="7">
    <source>
        <dbReference type="SAM" id="Phobius"/>
    </source>
</evidence>
<feature type="transmembrane region" description="Helical" evidence="7">
    <location>
        <begin position="172"/>
        <end position="193"/>
    </location>
</feature>
<evidence type="ECO:0000313" key="10">
    <source>
        <dbReference type="Proteomes" id="UP000186955"/>
    </source>
</evidence>
<feature type="transmembrane region" description="Helical" evidence="7">
    <location>
        <begin position="438"/>
        <end position="460"/>
    </location>
</feature>
<dbReference type="PANTHER" id="PTHR43791:SF58">
    <property type="entry name" value="TRANSPORTER, PUTATIVE (AFU_ORTHOLOGUE AFUA_8G04470)-RELATED"/>
    <property type="match status" value="1"/>
</dbReference>
<feature type="transmembrane region" description="Helical" evidence="7">
    <location>
        <begin position="45"/>
        <end position="63"/>
    </location>
</feature>
<feature type="transmembrane region" description="Helical" evidence="7">
    <location>
        <begin position="112"/>
        <end position="132"/>
    </location>
</feature>
<dbReference type="Pfam" id="PF07690">
    <property type="entry name" value="MFS_1"/>
    <property type="match status" value="1"/>
</dbReference>
<reference evidence="9 10" key="1">
    <citation type="submission" date="2016-10" db="EMBL/GenBank/DDBJ databases">
        <title>Genome sequence of the ascomycete fungus Penicillium subrubescens.</title>
        <authorList>
            <person name="De Vries R.P."/>
            <person name="Peng M."/>
            <person name="Dilokpimol A."/>
            <person name="Hilden K."/>
            <person name="Makela M.R."/>
            <person name="Grigoriev I."/>
            <person name="Riley R."/>
            <person name="Granchi Z."/>
        </authorList>
    </citation>
    <scope>NUCLEOTIDE SEQUENCE [LARGE SCALE GENOMIC DNA]</scope>
    <source>
        <strain evidence="9 10">CBS 132785</strain>
    </source>
</reference>
<dbReference type="Proteomes" id="UP000186955">
    <property type="component" value="Unassembled WGS sequence"/>
</dbReference>
<evidence type="ECO:0000256" key="3">
    <source>
        <dbReference type="ARBA" id="ARBA00022692"/>
    </source>
</evidence>
<feature type="transmembrane region" description="Helical" evidence="7">
    <location>
        <begin position="405"/>
        <end position="426"/>
    </location>
</feature>
<dbReference type="SUPFAM" id="SSF103473">
    <property type="entry name" value="MFS general substrate transporter"/>
    <property type="match status" value="1"/>
</dbReference>
<dbReference type="STRING" id="1316194.A0A1Q5T2B1"/>
<feature type="transmembrane region" description="Helical" evidence="7">
    <location>
        <begin position="373"/>
        <end position="393"/>
    </location>
</feature>
<organism evidence="9 10">
    <name type="scientific">Penicillium subrubescens</name>
    <dbReference type="NCBI Taxonomy" id="1316194"/>
    <lineage>
        <taxon>Eukaryota</taxon>
        <taxon>Fungi</taxon>
        <taxon>Dikarya</taxon>
        <taxon>Ascomycota</taxon>
        <taxon>Pezizomycotina</taxon>
        <taxon>Eurotiomycetes</taxon>
        <taxon>Eurotiomycetidae</taxon>
        <taxon>Eurotiales</taxon>
        <taxon>Aspergillaceae</taxon>
        <taxon>Penicillium</taxon>
    </lineage>
</organism>
<keyword evidence="10" id="KW-1185">Reference proteome</keyword>
<evidence type="ECO:0000256" key="5">
    <source>
        <dbReference type="ARBA" id="ARBA00023136"/>
    </source>
</evidence>
<evidence type="ECO:0000256" key="2">
    <source>
        <dbReference type="ARBA" id="ARBA00022448"/>
    </source>
</evidence>
<dbReference type="PANTHER" id="PTHR43791">
    <property type="entry name" value="PERMEASE-RELATED"/>
    <property type="match status" value="1"/>
</dbReference>
<proteinExistence type="predicted"/>
<dbReference type="InterPro" id="IPR011701">
    <property type="entry name" value="MFS"/>
</dbReference>
<feature type="transmembrane region" description="Helical" evidence="7">
    <location>
        <begin position="83"/>
        <end position="105"/>
    </location>
</feature>
<dbReference type="GO" id="GO:0016020">
    <property type="term" value="C:membrane"/>
    <property type="evidence" value="ECO:0007669"/>
    <property type="project" value="UniProtKB-SubCell"/>
</dbReference>
<comment type="caution">
    <text evidence="9">The sequence shown here is derived from an EMBL/GenBank/DDBJ whole genome shotgun (WGS) entry which is preliminary data.</text>
</comment>
<keyword evidence="4 7" id="KW-1133">Transmembrane helix</keyword>
<name>A0A1Q5T2B1_9EURO</name>
<feature type="transmembrane region" description="Helical" evidence="7">
    <location>
        <begin position="205"/>
        <end position="227"/>
    </location>
</feature>
<dbReference type="PROSITE" id="PS50850">
    <property type="entry name" value="MFS"/>
    <property type="match status" value="1"/>
</dbReference>
<dbReference type="GO" id="GO:0022857">
    <property type="term" value="F:transmembrane transporter activity"/>
    <property type="evidence" value="ECO:0007669"/>
    <property type="project" value="InterPro"/>
</dbReference>
<evidence type="ECO:0000259" key="8">
    <source>
        <dbReference type="PROSITE" id="PS50850"/>
    </source>
</evidence>
<feature type="transmembrane region" description="Helical" evidence="7">
    <location>
        <begin position="316"/>
        <end position="337"/>
    </location>
</feature>
<comment type="subcellular location">
    <subcellularLocation>
        <location evidence="1">Membrane</location>
        <topology evidence="1">Multi-pass membrane protein</topology>
    </subcellularLocation>
</comment>
<keyword evidence="5 7" id="KW-0472">Membrane</keyword>
<keyword evidence="2" id="KW-0813">Transport</keyword>
<evidence type="ECO:0000256" key="6">
    <source>
        <dbReference type="SAM" id="MobiDB-lite"/>
    </source>
</evidence>
<gene>
    <name evidence="9" type="ORF">PENSUB_11655</name>
</gene>
<sequence length="483" mass="53790">MADLPVDPVMRGTNPVTRSPSMRQEVDRDWAEIEQRLRRKVDWRLCTIAGLLCSLNLLDSGILSSAAVTSMLTDLDLDQGSRFSVAIFIFTIAGVIFQLPCTLAVRLFGPRVWFASITFVFGLLTLCTAFIHTARQMIALRVLLGIAMSGIYPGLTYLISTWYLRSEQQLRFAFLQAGEVTVLATGTLINFGLNHLDGKAGLAGWRWMYLVQGLITCVLGIATYWWMVDFPEDSAHSFKFLSLRESQIAAARIQDDRADLQPEPFTWARIFDCLKDVKIYGFACMFFLLNLVSTGLSYFLPIILEGGMGFTANQAILLSVPPYYYAAIPVIVTSLTADKLRLRGPFITFNALCIIVGFLMFGLPQSTQVTARYIGTFIATGAYVSNWAALNAYQANNIVGQWKRAVTAATVTAFNGLGGVVGSYIVRQVEAPLYQTAVWVSVGSQVLLILIVGVFTLYFYRANQQQKRCERVIQHVAGFRYTY</sequence>
<evidence type="ECO:0000313" key="9">
    <source>
        <dbReference type="EMBL" id="OKO94388.1"/>
    </source>
</evidence>
<dbReference type="AlphaFoldDB" id="A0A1Q5T2B1"/>
<feature type="region of interest" description="Disordered" evidence="6">
    <location>
        <begin position="1"/>
        <end position="21"/>
    </location>
</feature>
<dbReference type="EMBL" id="MNBE01000719">
    <property type="protein sequence ID" value="OKO94388.1"/>
    <property type="molecule type" value="Genomic_DNA"/>
</dbReference>